<dbReference type="Gene3D" id="3.10.620.30">
    <property type="match status" value="1"/>
</dbReference>
<dbReference type="KEGG" id="mou:OU421_08095"/>
<feature type="domain" description="Transglutaminase-like" evidence="2">
    <location>
        <begin position="133"/>
        <end position="196"/>
    </location>
</feature>
<dbReference type="InterPro" id="IPR038765">
    <property type="entry name" value="Papain-like_cys_pep_sf"/>
</dbReference>
<dbReference type="AlphaFoldDB" id="A0A9X9S278"/>
<evidence type="ECO:0000313" key="3">
    <source>
        <dbReference type="EMBL" id="WAI00391.1"/>
    </source>
</evidence>
<dbReference type="RefSeq" id="WP_268185590.1">
    <property type="nucleotide sequence ID" value="NZ_CP113361.1"/>
</dbReference>
<protein>
    <recommendedName>
        <fullName evidence="2">Transglutaminase-like domain-containing protein</fullName>
    </recommendedName>
</protein>
<dbReference type="Pfam" id="PF01841">
    <property type="entry name" value="Transglut_core"/>
    <property type="match status" value="1"/>
</dbReference>
<evidence type="ECO:0000313" key="4">
    <source>
        <dbReference type="Proteomes" id="UP001163096"/>
    </source>
</evidence>
<sequence>MSGNKDYSKDSILSYWGAVVMILAVFFIGSLYGMITQSQISSEHINEYFDILYETEIYSHGEEEIGNFISSLPSNESEQERLERIALWVTSNFTNINWETNIRGNSEYDYSNFGPGMNRYVYDPSGRLRVYPPSSYANNPQWIAYYKTGACGELATLFSEIANRTGTPSHVVAANFYGGNNHAWVEITRENGDLWVFDPTMYGEYMQGQTVPYGAWFTSVERWNIPWEKDVTYVYIAGTHEEITCHYPSIEKSMEVRMMRIQHLKSIL</sequence>
<feature type="transmembrane region" description="Helical" evidence="1">
    <location>
        <begin position="12"/>
        <end position="35"/>
    </location>
</feature>
<gene>
    <name evidence="3" type="ORF">OU421_08095</name>
</gene>
<dbReference type="Proteomes" id="UP001163096">
    <property type="component" value="Chromosome"/>
</dbReference>
<dbReference type="InterPro" id="IPR002931">
    <property type="entry name" value="Transglutaminase-like"/>
</dbReference>
<keyword evidence="4" id="KW-1185">Reference proteome</keyword>
<proteinExistence type="predicted"/>
<dbReference type="SUPFAM" id="SSF54001">
    <property type="entry name" value="Cysteine proteinases"/>
    <property type="match status" value="1"/>
</dbReference>
<dbReference type="GeneID" id="76835055"/>
<evidence type="ECO:0000259" key="2">
    <source>
        <dbReference type="Pfam" id="PF01841"/>
    </source>
</evidence>
<keyword evidence="1" id="KW-0812">Transmembrane</keyword>
<organism evidence="3 4">
    <name type="scientific">Methanogenium organophilum</name>
    <dbReference type="NCBI Taxonomy" id="2199"/>
    <lineage>
        <taxon>Archaea</taxon>
        <taxon>Methanobacteriati</taxon>
        <taxon>Methanobacteriota</taxon>
        <taxon>Stenosarchaea group</taxon>
        <taxon>Methanomicrobia</taxon>
        <taxon>Methanomicrobiales</taxon>
        <taxon>Methanomicrobiaceae</taxon>
        <taxon>Methanogenium</taxon>
    </lineage>
</organism>
<dbReference type="EMBL" id="CP113361">
    <property type="protein sequence ID" value="WAI00391.1"/>
    <property type="molecule type" value="Genomic_DNA"/>
</dbReference>
<evidence type="ECO:0000256" key="1">
    <source>
        <dbReference type="SAM" id="Phobius"/>
    </source>
</evidence>
<name>A0A9X9S278_METOG</name>
<accession>A0A9X9S278</accession>
<keyword evidence="1" id="KW-1133">Transmembrane helix</keyword>
<reference evidence="3" key="1">
    <citation type="submission" date="2022-11" db="EMBL/GenBank/DDBJ databases">
        <title>Complete genome sequence of Methanogenium organophilum DSM 3596.</title>
        <authorList>
            <person name="Chen S.-C."/>
            <person name="Lai S.-J."/>
            <person name="You Y.-T."/>
        </authorList>
    </citation>
    <scope>NUCLEOTIDE SEQUENCE</scope>
    <source>
        <strain evidence="3">DSM 3596</strain>
    </source>
</reference>
<keyword evidence="1" id="KW-0472">Membrane</keyword>